<keyword evidence="2" id="KW-1185">Reference proteome</keyword>
<proteinExistence type="predicted"/>
<dbReference type="Proteomes" id="UP001638806">
    <property type="component" value="Unassembled WGS sequence"/>
</dbReference>
<reference evidence="1" key="1">
    <citation type="submission" date="2024-12" db="EMBL/GenBank/DDBJ databases">
        <title>Comparative genomics and development of molecular markers within Purpureocillium lilacinum and among Purpureocillium species.</title>
        <authorList>
            <person name="Yeh Z.-Y."/>
            <person name="Ni N.-T."/>
            <person name="Lo P.-H."/>
            <person name="Mushyakhwo K."/>
            <person name="Lin C.-F."/>
            <person name="Nai Y.-S."/>
        </authorList>
    </citation>
    <scope>NUCLEOTIDE SEQUENCE</scope>
    <source>
        <strain evidence="1">NCHU-NPUST-175</strain>
    </source>
</reference>
<sequence length="2559" mass="279830">MPLQRDPAPPLAIIGMGMRLPGGISTAEEFWSLLIGKKDGRCRVPSSRYNVDAFYGDKTHQQNIATDHGYFLDVDIKGFDTSFFGVKRTELDVTDPQLRLLLEVVWECFESAGQSNFRGTNTGVFVGTFGEDWHNMLHKDSLMRSTYRVLSAGDYALSNMLSWEYDLSGPSMTLRTACSSSLSALHLACQAIYNGDCPMAIVAGSSIILDPAMTLDMSEAGVLSPTGSCKTFDAAADGFARGEAVNAVLIKPLEDAMRDGDPVRAIIRSTAVNSDGRTSHIGSPSSDSQVTMIRRAYERAGIEDPSQTPFIECHGTGTVRGDPIEAAAVASVFGEHGAYIGSVKPNLGHGEGAAALTSIIKAILALENETIPPNINFITPNPKIPFQDYKLEVPIEPVPWPKNRPARISVSSFGIGGANGHVILDSAASFAVHRRAAVASGKSSGESHAPLQISDSSSDESSEKESLSDSTSIESSDGSLNNATARRCDKTLGMQDVGHTGEALSDSPANDVSELPFLFPISAGSEQSLSARVDDLKRYLEARPESIGDVAFTLGTRREHLRHRTFCIARPGTSVPLDFGSFGKVSGTASKDSAIAFVFTGQGAQWPGMGKSLIESLSGFLEDIRDMDRGLQQLKPAPEWTLEALLRGTDDARKDALNDAELAQPLCTALQIGLVNFLRLCGVTPGAVIGHSSGEIAAAYTAGAITMNEAITCAYLRGLAAKSQSRVGGMAAVGKGRKAVLPFLVDGVHIACENSPESVTISGDLDALERSLKAITDEDPEAFTRKLDVNVAYHSHHMQEIGGIYEGSLEARLSPKHPLCPFYSTVTGGLVTNEFHFGAEYWRSNLESPVLFHTAMDQLLDDLPNVTATLEIGPHSALRGPLRQILQVHKTTQPVDYIATLQRSKDSAMSILNSVGQLFVRGYNVDFVAICPDACVLTDLPSYPWDHQQEFWRESQMSLAWRQRKCAHHELLGIRCAETTEHEPMWRNLLHQYDVPWLADHKVGPDVVFPVAGFIAMMGEAIRQFTDSDGYVLRHLMVKSALLMPQTDPVELMTTLKPLRLTGLTNSSRWYELSVSAFNGITWVESCIARGRPAEGGGGEDLGDRTTATTLPYLRKVPERYFYDRVQSQGLRYGPRFQLLKDISADVESHAAVATVRDDESEYEAPYAVHPTTIDCCLQLGVLANCQGIARKLTGLVLPVAIEDIFVHPGGPDLALEAAVDPSANTAEARAVATESNRTVLEIKNGRFMPFNAGDSEADVIHASRVQWLPDIDCHDQRGLIRRNDSKRDILIASERLAAACILQLFKVLRSLDVSPSGHLAKYAAWVERERDLIARGVLDTLLEDVHAFGDPAASDVAVMVRRLALRERIEPLFKETSNPLELFLEDSGMKSFYDFAQQNVDIDPFIYLCAHANPTLKVLEIGAGTGSASEAVLRSLTSEGGTRMYSQYVFTDLSSGFFGLAQDRLRQWGAVDYKVLDVEKDPEEQGFELGSFDLIVASNVLHATRSLQCSLKHVRSLLRPGGRLYLEELIAPMNIRLVNLLTGTLPGWWIGQDDGREDVPFVSVARWDEELRNAGFSGVDSVMMDDDAPHYICGHIISHALVPVIERHTVLFLYDNRKHEFACSLATEFEREGICVQWSRIGDHEEHAEGLDAISTIDLEGPYFDDISQEDFSTFMNYLSRLKGGLLWLTRSAQLGCKDPRYGIVTGLARTIRPEIGVDFWTAELDSLDSATTASVAAIYRKFHARPGLDAESKLDSEYAVKDGVVHIGRYHWSSTVKELQSQSSPDPKQLIIGRFGLIGSMHWVQHQPSDVGDDEVEIEVRCVGLNFKKSPVAQIFSTPLTIPSANMYNKDIMVAMGFVPESQDTLGIEATGVITRVGAAVGSLKVGARVCVLANGLLATRKVVPARLVLPIPHSLSFEEAVTLPVAYVTVLHAIMNLGQLARGQSILIHSAAGGVGQAAMHVSHMLGAEIYVTVGTEEKIQYLIDNHSIPRERIFNSRDTSFLDGIMQITNGRGVDMVLNSLSGDLLHASWQCVAKNGKMMEIGKRDILEHGHLDLDLFGGNRSFHGIDLRALWSEMPENLLRLLDQLSRLGMEQQLKPIRPIHTFPVEEISDAFRFMKKGQHIGKIVIQMPRDTESIPARVPHEPELLSSTSTYLLIGGLGGLGKEVTRWMVEKGARSFCFLSRSADDSGKHGGFFQELESQGCRITTVSGSVAEMSDTKRAIAAAPTPIVGVVQMSMVLRDHSLLQMSYDDWKAVQDPKVKGTWNLHEALAGVALDFFILFGSIVGVAGQPGQGNYASANSFLDSFMQYRHGLGLPCSVIDLGGMEGIGFLTTRPDKMNQYRNSGLYFLREEQLMEAVRIAISRSSPRDGLGPVGPRGALSAMSQLAVGMRSKRSLSDPRNTILFTRDIRFGLYINMNPVDQLDTVSRDEEMREFLKDVEENPEVLNKPDTLHRISMEIGRTLFKFLALPEEDLDIGMTLESIGVDSLVSIEIRNWWRRSIGLEVTVLEILNAGTIEGLGRLAISSLGEKYKLERGGSGTSPGEAATAAADTNS</sequence>
<name>A0ACC4DX36_PURLI</name>
<evidence type="ECO:0000313" key="1">
    <source>
        <dbReference type="EMBL" id="KAL3960444.1"/>
    </source>
</evidence>
<gene>
    <name evidence="1" type="ORF">ACCO45_005561</name>
</gene>
<protein>
    <submittedName>
        <fullName evidence="1">Uncharacterized protein</fullName>
    </submittedName>
</protein>
<evidence type="ECO:0000313" key="2">
    <source>
        <dbReference type="Proteomes" id="UP001638806"/>
    </source>
</evidence>
<organism evidence="1 2">
    <name type="scientific">Purpureocillium lilacinum</name>
    <name type="common">Paecilomyces lilacinus</name>
    <dbReference type="NCBI Taxonomy" id="33203"/>
    <lineage>
        <taxon>Eukaryota</taxon>
        <taxon>Fungi</taxon>
        <taxon>Dikarya</taxon>
        <taxon>Ascomycota</taxon>
        <taxon>Pezizomycotina</taxon>
        <taxon>Sordariomycetes</taxon>
        <taxon>Hypocreomycetidae</taxon>
        <taxon>Hypocreales</taxon>
        <taxon>Ophiocordycipitaceae</taxon>
        <taxon>Purpureocillium</taxon>
    </lineage>
</organism>
<comment type="caution">
    <text evidence="1">The sequence shown here is derived from an EMBL/GenBank/DDBJ whole genome shotgun (WGS) entry which is preliminary data.</text>
</comment>
<accession>A0ACC4DX36</accession>
<dbReference type="EMBL" id="JBGNUJ010000004">
    <property type="protein sequence ID" value="KAL3960444.1"/>
    <property type="molecule type" value="Genomic_DNA"/>
</dbReference>